<dbReference type="GO" id="GO:0032259">
    <property type="term" value="P:methylation"/>
    <property type="evidence" value="ECO:0007669"/>
    <property type="project" value="UniProtKB-KW"/>
</dbReference>
<accession>A0ABS5DMG3</accession>
<dbReference type="PANTHER" id="PTHR43861">
    <property type="entry name" value="TRANS-ACONITATE 2-METHYLTRANSFERASE-RELATED"/>
    <property type="match status" value="1"/>
</dbReference>
<feature type="domain" description="Methyltransferase type 12" evidence="1">
    <location>
        <begin position="49"/>
        <end position="158"/>
    </location>
</feature>
<evidence type="ECO:0000313" key="2">
    <source>
        <dbReference type="EMBL" id="MBQ0927473.1"/>
    </source>
</evidence>
<proteinExistence type="predicted"/>
<keyword evidence="2" id="KW-0808">Transferase</keyword>
<gene>
    <name evidence="2" type="ORF">KBO27_26315</name>
</gene>
<name>A0ABS5DMG3_9PSEU</name>
<dbReference type="GO" id="GO:0008168">
    <property type="term" value="F:methyltransferase activity"/>
    <property type="evidence" value="ECO:0007669"/>
    <property type="project" value="UniProtKB-KW"/>
</dbReference>
<reference evidence="2 3" key="1">
    <citation type="submission" date="2021-04" db="EMBL/GenBank/DDBJ databases">
        <title>Whole-genome sequencing of Saccharopolyspora endophytica KCTC 19397.</title>
        <authorList>
            <person name="Ay H."/>
            <person name="Saygin H."/>
            <person name="Sahin N."/>
        </authorList>
    </citation>
    <scope>NUCLEOTIDE SEQUENCE [LARGE SCALE GENOMIC DNA]</scope>
    <source>
        <strain evidence="2 3">KCTC 19397</strain>
    </source>
</reference>
<sequence>MGAHSHSHSHDNIDWDAHLERLRAADDFIAPDITEVVAKLLRPGDHSAIEIGAGAGGTAAILAKGLARNGGESQLTIVDTAEQLLTAAGERASEAAEGVTVRTVRADAAADALADEITGAGAPPQADLVYAAFVVHHLPDQLAGLRRLAGLVKPGGRLAVVEFGLQTRVLPADIGIGGPGLEARLVSASEQWFQQMRTEMDGSVRLPIGWPKAMTEAGLADATSFSYLIDRPAPLDESGRVAALRQLSMLRRDADERLAAEDVEALNQLLDPEGEHYAGNRDDLYYLSANTVHVGTKPA</sequence>
<dbReference type="Proteomes" id="UP000674084">
    <property type="component" value="Unassembled WGS sequence"/>
</dbReference>
<dbReference type="InterPro" id="IPR029063">
    <property type="entry name" value="SAM-dependent_MTases_sf"/>
</dbReference>
<keyword evidence="3" id="KW-1185">Reference proteome</keyword>
<dbReference type="RefSeq" id="WP_210972541.1">
    <property type="nucleotide sequence ID" value="NZ_JAGPXE010000013.1"/>
</dbReference>
<comment type="caution">
    <text evidence="2">The sequence shown here is derived from an EMBL/GenBank/DDBJ whole genome shotgun (WGS) entry which is preliminary data.</text>
</comment>
<evidence type="ECO:0000259" key="1">
    <source>
        <dbReference type="Pfam" id="PF08242"/>
    </source>
</evidence>
<keyword evidence="2" id="KW-0489">Methyltransferase</keyword>
<dbReference type="SUPFAM" id="SSF53335">
    <property type="entry name" value="S-adenosyl-L-methionine-dependent methyltransferases"/>
    <property type="match status" value="1"/>
</dbReference>
<dbReference type="Pfam" id="PF08242">
    <property type="entry name" value="Methyltransf_12"/>
    <property type="match status" value="1"/>
</dbReference>
<protein>
    <submittedName>
        <fullName evidence="2">Class I SAM-dependent methyltransferase</fullName>
    </submittedName>
</protein>
<organism evidence="2 3">
    <name type="scientific">Saccharopolyspora endophytica</name>
    <dbReference type="NCBI Taxonomy" id="543886"/>
    <lineage>
        <taxon>Bacteria</taxon>
        <taxon>Bacillati</taxon>
        <taxon>Actinomycetota</taxon>
        <taxon>Actinomycetes</taxon>
        <taxon>Pseudonocardiales</taxon>
        <taxon>Pseudonocardiaceae</taxon>
        <taxon>Saccharopolyspora</taxon>
    </lineage>
</organism>
<evidence type="ECO:0000313" key="3">
    <source>
        <dbReference type="Proteomes" id="UP000674084"/>
    </source>
</evidence>
<dbReference type="Gene3D" id="3.40.50.150">
    <property type="entry name" value="Vaccinia Virus protein VP39"/>
    <property type="match status" value="1"/>
</dbReference>
<dbReference type="EMBL" id="JAGPXE010000013">
    <property type="protein sequence ID" value="MBQ0927473.1"/>
    <property type="molecule type" value="Genomic_DNA"/>
</dbReference>
<dbReference type="InterPro" id="IPR013217">
    <property type="entry name" value="Methyltransf_12"/>
</dbReference>